<keyword evidence="2" id="KW-1185">Reference proteome</keyword>
<protein>
    <submittedName>
        <fullName evidence="1">Uncharacterized protein</fullName>
    </submittedName>
</protein>
<dbReference type="Proteomes" id="UP001161390">
    <property type="component" value="Unassembled WGS sequence"/>
</dbReference>
<reference evidence="1" key="2">
    <citation type="submission" date="2023-01" db="EMBL/GenBank/DDBJ databases">
        <title>Draft genome sequence of Algimonas porphyrae strain NBRC 108216.</title>
        <authorList>
            <person name="Sun Q."/>
            <person name="Mori K."/>
        </authorList>
    </citation>
    <scope>NUCLEOTIDE SEQUENCE</scope>
    <source>
        <strain evidence="1">NBRC 108216</strain>
    </source>
</reference>
<accession>A0ABQ5UWW7</accession>
<evidence type="ECO:0000313" key="2">
    <source>
        <dbReference type="Proteomes" id="UP001161390"/>
    </source>
</evidence>
<comment type="caution">
    <text evidence="1">The sequence shown here is derived from an EMBL/GenBank/DDBJ whole genome shotgun (WGS) entry which is preliminary data.</text>
</comment>
<reference evidence="1" key="1">
    <citation type="journal article" date="2014" name="Int. J. Syst. Evol. Microbiol.">
        <title>Complete genome of a new Firmicutes species belonging to the dominant human colonic microbiota ('Ruminococcus bicirculans') reveals two chromosomes and a selective capacity to utilize plant glucans.</title>
        <authorList>
            <consortium name="NISC Comparative Sequencing Program"/>
            <person name="Wegmann U."/>
            <person name="Louis P."/>
            <person name="Goesmann A."/>
            <person name="Henrissat B."/>
            <person name="Duncan S.H."/>
            <person name="Flint H.J."/>
        </authorList>
    </citation>
    <scope>NUCLEOTIDE SEQUENCE</scope>
    <source>
        <strain evidence="1">NBRC 108216</strain>
    </source>
</reference>
<gene>
    <name evidence="1" type="ORF">GCM10007854_06510</name>
</gene>
<evidence type="ECO:0000313" key="1">
    <source>
        <dbReference type="EMBL" id="GLQ19696.1"/>
    </source>
</evidence>
<proteinExistence type="predicted"/>
<name>A0ABQ5UWW7_9PROT</name>
<sequence length="117" mass="12292">MAADMSATGSASADRLPPQTLAAGECGLFGWDAVAATRFVFFAKGGAALYADGQSIRSMRSEGAFPATDYGPVQIELGPPDALIDGVRYPEARLTALMDDGYTRVQPLVMLESCRGN</sequence>
<organism evidence="1 2">
    <name type="scientific">Algimonas porphyrae</name>
    <dbReference type="NCBI Taxonomy" id="1128113"/>
    <lineage>
        <taxon>Bacteria</taxon>
        <taxon>Pseudomonadati</taxon>
        <taxon>Pseudomonadota</taxon>
        <taxon>Alphaproteobacteria</taxon>
        <taxon>Maricaulales</taxon>
        <taxon>Robiginitomaculaceae</taxon>
        <taxon>Algimonas</taxon>
    </lineage>
</organism>
<dbReference type="EMBL" id="BSNJ01000001">
    <property type="protein sequence ID" value="GLQ19696.1"/>
    <property type="molecule type" value="Genomic_DNA"/>
</dbReference>